<dbReference type="EMBL" id="JAPNUD010000041">
    <property type="protein sequence ID" value="MDA0642402.1"/>
    <property type="molecule type" value="Genomic_DNA"/>
</dbReference>
<name>A0ABT4SYS2_9ACTN</name>
<proteinExistence type="predicted"/>
<dbReference type="Pfam" id="PF14100">
    <property type="entry name" value="DUF6807"/>
    <property type="match status" value="1"/>
</dbReference>
<dbReference type="InterPro" id="IPR029475">
    <property type="entry name" value="DUF6807"/>
</dbReference>
<comment type="caution">
    <text evidence="1">The sequence shown here is derived from an EMBL/GenBank/DDBJ whole genome shotgun (WGS) entry which is preliminary data.</text>
</comment>
<evidence type="ECO:0000313" key="2">
    <source>
        <dbReference type="Proteomes" id="UP001212498"/>
    </source>
</evidence>
<reference evidence="1 2" key="1">
    <citation type="submission" date="2022-11" db="EMBL/GenBank/DDBJ databases">
        <title>Nonomuraea corallina sp. nov., a new species of the genus Nonomuraea isolated from sea side sediment in Thai sea.</title>
        <authorList>
            <person name="Ngamcharungchit C."/>
            <person name="Matsumoto A."/>
            <person name="Suriyachadkun C."/>
            <person name="Panbangred W."/>
            <person name="Inahashi Y."/>
            <person name="Intra B."/>
        </authorList>
    </citation>
    <scope>NUCLEOTIDE SEQUENCE [LARGE SCALE GENOMIC DNA]</scope>
    <source>
        <strain evidence="1 2">DSM 43553</strain>
    </source>
</reference>
<gene>
    <name evidence="1" type="ORF">OUY24_17340</name>
</gene>
<keyword evidence="2" id="KW-1185">Reference proteome</keyword>
<dbReference type="RefSeq" id="WP_271276943.1">
    <property type="nucleotide sequence ID" value="NZ_BAABFD010000007.1"/>
</dbReference>
<dbReference type="Proteomes" id="UP001212498">
    <property type="component" value="Unassembled WGS sequence"/>
</dbReference>
<evidence type="ECO:0000313" key="1">
    <source>
        <dbReference type="EMBL" id="MDA0642402.1"/>
    </source>
</evidence>
<sequence length="336" mass="36039">MTALQAVHTLGRSVAVTAGDVELFAYVYRPDTPVLESPKPYLHPVRTLGGDVVSLYRPHDHVWHKGIAWSLPHVGEHNFWGGPTYERGRGYVQLDNNGSAVHREMTALGADGGRAGLAHRLDWISQAGRPVIEERRSLMATVLDETTWALVFGTAMTNVSGGPLDFGSPTTKGRENAGYGGLFWRGPRSFTGGIIQSPSGAGGDELRGTRAEWFGFRGRHDETGGWSTIVMVDDAANPQHPPRWFARSEMFACLCPAPFFGEELRVEHGRTLGFRYAVVIADGDRGDEGSALLAERGRAVLADVPADVLADVPADVRADVPADVPAALAPPGGAVA</sequence>
<accession>A0ABT4SYS2</accession>
<organism evidence="1 2">
    <name type="scientific">Nonomuraea ferruginea</name>
    <dbReference type="NCBI Taxonomy" id="46174"/>
    <lineage>
        <taxon>Bacteria</taxon>
        <taxon>Bacillati</taxon>
        <taxon>Actinomycetota</taxon>
        <taxon>Actinomycetes</taxon>
        <taxon>Streptosporangiales</taxon>
        <taxon>Streptosporangiaceae</taxon>
        <taxon>Nonomuraea</taxon>
    </lineage>
</organism>
<protein>
    <submittedName>
        <fullName evidence="1">PmoA family protein</fullName>
    </submittedName>
</protein>